<proteinExistence type="predicted"/>
<reference evidence="2 4" key="1">
    <citation type="journal article" date="2016" name="ISME J.">
        <title>Chasing the elusive Euryarchaeota class WSA2: genomes reveal a uniquely fastidious methyl-reducing methanogen.</title>
        <authorList>
            <person name="Nobu M.K."/>
            <person name="Narihiro T."/>
            <person name="Kuroda K."/>
            <person name="Mei R."/>
            <person name="Liu W.T."/>
        </authorList>
    </citation>
    <scope>NUCLEOTIDE SEQUENCE [LARGE SCALE GENOMIC DNA]</scope>
    <source>
        <strain evidence="2">ADurb1013_Bin02101</strain>
        <strain evidence="3">ADurb1213_Bin02801</strain>
    </source>
</reference>
<dbReference type="InterPro" id="IPR038763">
    <property type="entry name" value="DHH_sf"/>
</dbReference>
<dbReference type="InterPro" id="IPR003156">
    <property type="entry name" value="DHHA1_dom"/>
</dbReference>
<dbReference type="PROSITE" id="PS51201">
    <property type="entry name" value="RCK_N"/>
    <property type="match status" value="1"/>
</dbReference>
<dbReference type="PANTHER" id="PTHR47618:SF1">
    <property type="entry name" value="BIFUNCTIONAL OLIGORIBONUCLEASE AND PAP PHOSPHATASE NRNA"/>
    <property type="match status" value="1"/>
</dbReference>
<dbReference type="Proteomes" id="UP000092420">
    <property type="component" value="Unassembled WGS sequence"/>
</dbReference>
<dbReference type="GO" id="GO:0003676">
    <property type="term" value="F:nucleic acid binding"/>
    <property type="evidence" value="ECO:0007669"/>
    <property type="project" value="InterPro"/>
</dbReference>
<dbReference type="EMBL" id="LNJB01000001">
    <property type="protein sequence ID" value="KYC55500.1"/>
    <property type="molecule type" value="Genomic_DNA"/>
</dbReference>
<dbReference type="Gene3D" id="3.10.310.30">
    <property type="match status" value="1"/>
</dbReference>
<dbReference type="Pfam" id="PF02254">
    <property type="entry name" value="TrkA_N"/>
    <property type="match status" value="1"/>
</dbReference>
<dbReference type="InterPro" id="IPR001667">
    <property type="entry name" value="DDH_dom"/>
</dbReference>
<dbReference type="PATRIC" id="fig|1706433.3.peg.153"/>
<dbReference type="SUPFAM" id="SSF64182">
    <property type="entry name" value="DHH phosphoesterases"/>
    <property type="match status" value="1"/>
</dbReference>
<organism evidence="2 4">
    <name type="scientific">Candidatus Methanofastidiosum methylothiophilum</name>
    <dbReference type="NCBI Taxonomy" id="1705564"/>
    <lineage>
        <taxon>Archaea</taxon>
        <taxon>Methanobacteriati</taxon>
        <taxon>Methanobacteriota</taxon>
        <taxon>Stenosarchaea group</taxon>
        <taxon>Candidatus Methanofastidiosia</taxon>
        <taxon>Candidatus Methanofastidiosales</taxon>
        <taxon>Candidatus Methanofastidiosaceae</taxon>
        <taxon>Candidatus Methanofastidiosum</taxon>
    </lineage>
</organism>
<evidence type="ECO:0000313" key="2">
    <source>
        <dbReference type="EMBL" id="KYC55500.1"/>
    </source>
</evidence>
<dbReference type="EMBL" id="LNJE01000002">
    <property type="protein sequence ID" value="KYC58464.1"/>
    <property type="molecule type" value="Genomic_DNA"/>
</dbReference>
<dbReference type="PATRIC" id="fig|1706435.3.peg.203"/>
<dbReference type="Pfam" id="PF02272">
    <property type="entry name" value="DHHA1"/>
    <property type="match status" value="1"/>
</dbReference>
<sequence>MSLIFGAGKIGYAVALALKKRGKKVVVLDKNMEALSRVEGIGCKTYLFDFTKSFNLIGIDITSFREIVITTSNHKVNIEALKIVRELNKEALIIINAPSSDHISILKKLGADFVITPDRSIAQIIINQLELSIYWRNKDLLKKILSKAKSLAIIMHDNPDPDAMSSAYALKTIAEDMKVVTDIYYGGDIGHEGNKMMIDLLKWNFKKIPEHRKYILKEYDKIALIDMPNLSNTSISTSELRPDIIIDHHYTEGEKINAELVDIRPKVGATATIMTSYLRDFNIEVNEQLATGLLYGILVDTDNFKRSFEKEDIDAVYYLKPKINKELLNIIENPNISSRTLEVLSKAISNKKIYDKFVISNVGYVETRESLSQSADLLLKLEGITVSLVIGIIEDHAYISARSRDHIIDISKVITKTFSKMGSAGGHMNFAAAKISLGAFSYTEDRDVLVRIVGDTISDYFFKTLKLNIKGSI</sequence>
<dbReference type="InterPro" id="IPR003148">
    <property type="entry name" value="RCK_N"/>
</dbReference>
<dbReference type="InterPro" id="IPR051319">
    <property type="entry name" value="Oligoribo/pAp-PDE_c-di-AMP_PDE"/>
</dbReference>
<accession>A0A150JE47</accession>
<dbReference type="AlphaFoldDB" id="A0A150JE47"/>
<dbReference type="PANTHER" id="PTHR47618">
    <property type="entry name" value="BIFUNCTIONAL OLIGORIBONUCLEASE AND PAP PHOSPHATASE NRNA"/>
    <property type="match status" value="1"/>
</dbReference>
<feature type="domain" description="RCK N-terminal" evidence="1">
    <location>
        <begin position="1"/>
        <end position="116"/>
    </location>
</feature>
<evidence type="ECO:0000259" key="1">
    <source>
        <dbReference type="PROSITE" id="PS51201"/>
    </source>
</evidence>
<evidence type="ECO:0000313" key="4">
    <source>
        <dbReference type="Proteomes" id="UP000092420"/>
    </source>
</evidence>
<evidence type="ECO:0000313" key="3">
    <source>
        <dbReference type="EMBL" id="KYC58464.1"/>
    </source>
</evidence>
<dbReference type="Pfam" id="PF01368">
    <property type="entry name" value="DHH"/>
    <property type="match status" value="1"/>
</dbReference>
<dbReference type="Gene3D" id="3.90.1640.10">
    <property type="entry name" value="inorganic pyrophosphatase (n-terminal core)"/>
    <property type="match status" value="1"/>
</dbReference>
<comment type="caution">
    <text evidence="2">The sequence shown here is derived from an EMBL/GenBank/DDBJ whole genome shotgun (WGS) entry which is preliminary data.</text>
</comment>
<accession>A0A150JNR8</accession>
<dbReference type="SUPFAM" id="SSF51735">
    <property type="entry name" value="NAD(P)-binding Rossmann-fold domains"/>
    <property type="match status" value="1"/>
</dbReference>
<protein>
    <submittedName>
        <fullName evidence="2">Putative manganese-dependent inorganic pyrophosphatase</fullName>
    </submittedName>
</protein>
<dbReference type="GO" id="GO:0006813">
    <property type="term" value="P:potassium ion transport"/>
    <property type="evidence" value="ECO:0007669"/>
    <property type="project" value="InterPro"/>
</dbReference>
<accession>A0A150JKC5</accession>
<dbReference type="InterPro" id="IPR036291">
    <property type="entry name" value="NAD(P)-bd_dom_sf"/>
</dbReference>
<gene>
    <name evidence="2" type="ORF">AN188_00153</name>
    <name evidence="3" type="ORF">APG09_00210</name>
</gene>
<dbReference type="Gene3D" id="3.40.50.720">
    <property type="entry name" value="NAD(P)-binding Rossmann-like Domain"/>
    <property type="match status" value="1"/>
</dbReference>
<name>A0A150JE47_9EURY</name>